<evidence type="ECO:0000313" key="3">
    <source>
        <dbReference type="Proteomes" id="UP000298337"/>
    </source>
</evidence>
<gene>
    <name evidence="2" type="ORF">EU556_04740</name>
</gene>
<dbReference type="EMBL" id="SRLA01000001">
    <property type="protein sequence ID" value="TGE10134.1"/>
    <property type="molecule type" value="Genomic_DNA"/>
</dbReference>
<evidence type="ECO:0000313" key="2">
    <source>
        <dbReference type="EMBL" id="TGE10134.1"/>
    </source>
</evidence>
<evidence type="ECO:0000256" key="1">
    <source>
        <dbReference type="SAM" id="Phobius"/>
    </source>
</evidence>
<keyword evidence="1" id="KW-0472">Membrane</keyword>
<comment type="caution">
    <text evidence="2">The sequence shown here is derived from an EMBL/GenBank/DDBJ whole genome shotgun (WGS) entry which is preliminary data.</text>
</comment>
<sequence>MPIVLVLLALVGVGEDIVLGVLFLSLFPLAVTGLVYTVKALRLASKSNDYEKKDVGYANLVLGLILAGFGLLALGFAYMMTSR</sequence>
<accession>A0A4Z0PBY5</accession>
<organism evidence="2 3">
    <name type="scientific">Hymenobacter fodinae</name>
    <dbReference type="NCBI Taxonomy" id="2510796"/>
    <lineage>
        <taxon>Bacteria</taxon>
        <taxon>Pseudomonadati</taxon>
        <taxon>Bacteroidota</taxon>
        <taxon>Cytophagia</taxon>
        <taxon>Cytophagales</taxon>
        <taxon>Hymenobacteraceae</taxon>
        <taxon>Hymenobacter</taxon>
    </lineage>
</organism>
<keyword evidence="1" id="KW-0812">Transmembrane</keyword>
<feature type="transmembrane region" description="Helical" evidence="1">
    <location>
        <begin position="24"/>
        <end position="44"/>
    </location>
</feature>
<keyword evidence="1" id="KW-1133">Transmembrane helix</keyword>
<dbReference type="Proteomes" id="UP000298337">
    <property type="component" value="Unassembled WGS sequence"/>
</dbReference>
<keyword evidence="3" id="KW-1185">Reference proteome</keyword>
<name>A0A4Z0PBY5_9BACT</name>
<protein>
    <submittedName>
        <fullName evidence="2">Uncharacterized protein</fullName>
    </submittedName>
</protein>
<feature type="transmembrane region" description="Helical" evidence="1">
    <location>
        <begin position="56"/>
        <end position="80"/>
    </location>
</feature>
<proteinExistence type="predicted"/>
<dbReference type="AlphaFoldDB" id="A0A4Z0PBY5"/>
<reference evidence="2 3" key="1">
    <citation type="submission" date="2019-04" db="EMBL/GenBank/DDBJ databases">
        <authorList>
            <person name="Feng G."/>
            <person name="Zhang J."/>
            <person name="Zhu H."/>
        </authorList>
    </citation>
    <scope>NUCLEOTIDE SEQUENCE [LARGE SCALE GENOMIC DNA]</scope>
    <source>
        <strain evidence="2 3">92R-1</strain>
    </source>
</reference>
<dbReference type="OrthoDB" id="9985046at2"/>